<evidence type="ECO:0000313" key="2">
    <source>
        <dbReference type="Proteomes" id="UP000031408"/>
    </source>
</evidence>
<dbReference type="PROSITE" id="PS51257">
    <property type="entry name" value="PROKAR_LIPOPROTEIN"/>
    <property type="match status" value="1"/>
</dbReference>
<protein>
    <submittedName>
        <fullName evidence="1">Cyclase</fullName>
    </submittedName>
</protein>
<dbReference type="GO" id="GO:0019441">
    <property type="term" value="P:L-tryptophan catabolic process to kynurenine"/>
    <property type="evidence" value="ECO:0007669"/>
    <property type="project" value="InterPro"/>
</dbReference>
<reference evidence="1 2" key="1">
    <citation type="submission" date="2014-11" db="EMBL/GenBank/DDBJ databases">
        <title>Genome sequence of Flavihumibacter solisilvae 3-3.</title>
        <authorList>
            <person name="Zhou G."/>
            <person name="Li M."/>
            <person name="Wang G."/>
        </authorList>
    </citation>
    <scope>NUCLEOTIDE SEQUENCE [LARGE SCALE GENOMIC DNA]</scope>
    <source>
        <strain evidence="1 2">3-3</strain>
    </source>
</reference>
<dbReference type="SUPFAM" id="SSF102198">
    <property type="entry name" value="Putative cyclase"/>
    <property type="match status" value="1"/>
</dbReference>
<comment type="caution">
    <text evidence="1">The sequence shown here is derived from an EMBL/GenBank/DDBJ whole genome shotgun (WGS) entry which is preliminary data.</text>
</comment>
<dbReference type="OrthoDB" id="9796085at2"/>
<dbReference type="STRING" id="1349421.OI18_13205"/>
<dbReference type="Pfam" id="PF04199">
    <property type="entry name" value="Cyclase"/>
    <property type="match status" value="1"/>
</dbReference>
<dbReference type="InterPro" id="IPR037175">
    <property type="entry name" value="KFase_sf"/>
</dbReference>
<dbReference type="Gene3D" id="3.50.30.50">
    <property type="entry name" value="Putative cyclase"/>
    <property type="match status" value="1"/>
</dbReference>
<sequence>MCKINFCISALLILAGCQTPEPQKPDAAAFFSKGKWIDLSYEFSNQTLYWPTATTTFRLDTNFNGRTEAGYYYSAYSFCSPEHGGTHLDAPVHFAEGRMSVDALTIEQLCGNAVVIDVSAKALANSDYQVSIADIESWEKEHKTIPDSSIVLFRTGFGAYYPDAARYFGTNAKGPAALDQLHFPGLHPDAATWLVNNRKIKAAGLDTPSIDYGQSKDFRTHQVLMGNNIPAFENVANIQALPASGIYIMALPMKIKGGSGGPLRIAAWIPAS</sequence>
<evidence type="ECO:0000313" key="1">
    <source>
        <dbReference type="EMBL" id="KIC93988.1"/>
    </source>
</evidence>
<keyword evidence="2" id="KW-1185">Reference proteome</keyword>
<dbReference type="InterPro" id="IPR007325">
    <property type="entry name" value="KFase/CYL"/>
</dbReference>
<organism evidence="1 2">
    <name type="scientific">Flavihumibacter solisilvae</name>
    <dbReference type="NCBI Taxonomy" id="1349421"/>
    <lineage>
        <taxon>Bacteria</taxon>
        <taxon>Pseudomonadati</taxon>
        <taxon>Bacteroidota</taxon>
        <taxon>Chitinophagia</taxon>
        <taxon>Chitinophagales</taxon>
        <taxon>Chitinophagaceae</taxon>
        <taxon>Flavihumibacter</taxon>
    </lineage>
</organism>
<dbReference type="PANTHER" id="PTHR31118:SF12">
    <property type="entry name" value="CYCLASE-LIKE PROTEIN 2"/>
    <property type="match status" value="1"/>
</dbReference>
<dbReference type="Proteomes" id="UP000031408">
    <property type="component" value="Unassembled WGS sequence"/>
</dbReference>
<dbReference type="GO" id="GO:0004061">
    <property type="term" value="F:arylformamidase activity"/>
    <property type="evidence" value="ECO:0007669"/>
    <property type="project" value="InterPro"/>
</dbReference>
<dbReference type="EMBL" id="JSVC01000015">
    <property type="protein sequence ID" value="KIC93988.1"/>
    <property type="molecule type" value="Genomic_DNA"/>
</dbReference>
<dbReference type="AlphaFoldDB" id="A0A0C1LF58"/>
<accession>A0A0C1LF58</accession>
<dbReference type="RefSeq" id="WP_039140480.1">
    <property type="nucleotide sequence ID" value="NZ_JSVC01000015.1"/>
</dbReference>
<proteinExistence type="predicted"/>
<dbReference type="PANTHER" id="PTHR31118">
    <property type="entry name" value="CYCLASE-LIKE PROTEIN 2"/>
    <property type="match status" value="1"/>
</dbReference>
<name>A0A0C1LF58_9BACT</name>
<gene>
    <name evidence="1" type="ORF">OI18_13205</name>
</gene>